<evidence type="ECO:0000313" key="17">
    <source>
        <dbReference type="EMBL" id="QYM78175.1"/>
    </source>
</evidence>
<keyword evidence="4" id="KW-0410">Iron transport</keyword>
<dbReference type="RefSeq" id="WP_220161279.1">
    <property type="nucleotide sequence ID" value="NZ_CP080507.1"/>
</dbReference>
<feature type="domain" description="TonB-dependent receptor-like beta-barrel" evidence="15">
    <location>
        <begin position="315"/>
        <end position="738"/>
    </location>
</feature>
<evidence type="ECO:0000256" key="8">
    <source>
        <dbReference type="ARBA" id="ARBA00023065"/>
    </source>
</evidence>
<proteinExistence type="inferred from homology"/>
<dbReference type="InterPro" id="IPR000531">
    <property type="entry name" value="Beta-barrel_TonB"/>
</dbReference>
<feature type="chain" id="PRO_5034483727" evidence="14">
    <location>
        <begin position="30"/>
        <end position="763"/>
    </location>
</feature>
<dbReference type="SUPFAM" id="SSF56935">
    <property type="entry name" value="Porins"/>
    <property type="match status" value="1"/>
</dbReference>
<feature type="signal peptide" evidence="14">
    <location>
        <begin position="1"/>
        <end position="29"/>
    </location>
</feature>
<evidence type="ECO:0000256" key="6">
    <source>
        <dbReference type="ARBA" id="ARBA00022729"/>
    </source>
</evidence>
<evidence type="ECO:0000256" key="2">
    <source>
        <dbReference type="ARBA" id="ARBA00022448"/>
    </source>
</evidence>
<keyword evidence="6 14" id="KW-0732">Signal</keyword>
<keyword evidence="11 12" id="KW-0998">Cell outer membrane</keyword>
<dbReference type="Proteomes" id="UP000825051">
    <property type="component" value="Chromosome"/>
</dbReference>
<comment type="similarity">
    <text evidence="12 13">Belongs to the TonB-dependent receptor family.</text>
</comment>
<evidence type="ECO:0000256" key="3">
    <source>
        <dbReference type="ARBA" id="ARBA00022452"/>
    </source>
</evidence>
<dbReference type="InterPro" id="IPR012910">
    <property type="entry name" value="Plug_dom"/>
</dbReference>
<keyword evidence="7" id="KW-0408">Iron</keyword>
<keyword evidence="10 12" id="KW-0472">Membrane</keyword>
<keyword evidence="3 12" id="KW-1134">Transmembrane beta strand</keyword>
<dbReference type="InterPro" id="IPR039426">
    <property type="entry name" value="TonB-dep_rcpt-like"/>
</dbReference>
<dbReference type="Pfam" id="PF07715">
    <property type="entry name" value="Plug"/>
    <property type="match status" value="1"/>
</dbReference>
<dbReference type="AlphaFoldDB" id="A0A8F9XGF7"/>
<evidence type="ECO:0000256" key="11">
    <source>
        <dbReference type="ARBA" id="ARBA00023237"/>
    </source>
</evidence>
<dbReference type="GO" id="GO:0009279">
    <property type="term" value="C:cell outer membrane"/>
    <property type="evidence" value="ECO:0007669"/>
    <property type="project" value="UniProtKB-SubCell"/>
</dbReference>
<sequence length="763" mass="84018">MTPIPTKKSRLRLVLMFLPALLMAARAEAQTDGGSPSGSDEVVSLQPFSVTAERSSGYRVTTASTATRTNTPLIEIPQTVDIVTKEFWNDVGATTFDQSFRYVANVYVRNRNAGSGDGVNLRGFETNGSIAVDGVRMGNSKRDLIGYERLEVVKGPPSAVQGRAGGTGLLNFILKKPELGRTDTSVKYAASTNEYSAFSNRLEFDSNYAINSKMAARVAGAWERGDDYIKFQENRNLALYPSFKWQVADKTELIVVGELLDLRTPSREEGHGFALYPGKARRLVPIFNTPSDPITALDLPYDFNIAGPGETDREKVANVTVFVTHQFTDWLFFREVANLRYFGSDSFTYTGEDNTNIAVNSQYTGSNGWRRATTTQGDLIAKYQPVSWLGGTTMVGYSYDDSYSVNANYSGIPNAPFNVLNMAAIKAAGYSASFYDGRTVTNLSRSSFTRNKAFSFGMYAQQDVSLFKDRLILTGGLRSDHDGTATRNAVTGAISSSADTTLNSYRYGATVKITPRLAVYAVKSVQTDPTRSVKRYNGLLAGDPRLNEFFVVSPITDLREVGVKGEVLQGRLSFAADYWEMTKTGSTANVLTNGVSQGQSITYGTQTEIQGAQSKGYEVSAFGSVTDRLSIIANYTRMDTSQGFTGQQNTLGWTTASNPGRIPLRFAPDWNFNFFAKYSFRDAKEQGWEVKAGLSLVGPLITQLTGYGLTSIPETQHSYDAGVAYRWRSYNFDLMVTNIGNDPFLITRDQPPRTYRFSVSTRF</sequence>
<dbReference type="GO" id="GO:0015344">
    <property type="term" value="F:siderophore uptake transmembrane transporter activity"/>
    <property type="evidence" value="ECO:0007669"/>
    <property type="project" value="TreeGrafter"/>
</dbReference>
<feature type="domain" description="TonB-dependent receptor plug" evidence="16">
    <location>
        <begin position="73"/>
        <end position="167"/>
    </location>
</feature>
<keyword evidence="9 13" id="KW-0798">TonB box</keyword>
<evidence type="ECO:0000256" key="7">
    <source>
        <dbReference type="ARBA" id="ARBA00023004"/>
    </source>
</evidence>
<dbReference type="Gene3D" id="2.40.170.20">
    <property type="entry name" value="TonB-dependent receptor, beta-barrel domain"/>
    <property type="match status" value="1"/>
</dbReference>
<protein>
    <submittedName>
        <fullName evidence="17">TonB-dependent receptor plug domain-containing protein</fullName>
    </submittedName>
</protein>
<dbReference type="PANTHER" id="PTHR32552">
    <property type="entry name" value="FERRICHROME IRON RECEPTOR-RELATED"/>
    <property type="match status" value="1"/>
</dbReference>
<dbReference type="InterPro" id="IPR036942">
    <property type="entry name" value="Beta-barrel_TonB_sf"/>
</dbReference>
<keyword evidence="18" id="KW-1185">Reference proteome</keyword>
<keyword evidence="17" id="KW-0675">Receptor</keyword>
<keyword evidence="5 12" id="KW-0812">Transmembrane</keyword>
<dbReference type="Pfam" id="PF00593">
    <property type="entry name" value="TonB_dep_Rec_b-barrel"/>
    <property type="match status" value="1"/>
</dbReference>
<gene>
    <name evidence="17" type="ORF">K0B96_12785</name>
</gene>
<dbReference type="EMBL" id="CP080507">
    <property type="protein sequence ID" value="QYM78175.1"/>
    <property type="molecule type" value="Genomic_DNA"/>
</dbReference>
<accession>A0A8F9XGF7</accession>
<evidence type="ECO:0000256" key="14">
    <source>
        <dbReference type="SAM" id="SignalP"/>
    </source>
</evidence>
<keyword evidence="2 12" id="KW-0813">Transport</keyword>
<dbReference type="PROSITE" id="PS52016">
    <property type="entry name" value="TONB_DEPENDENT_REC_3"/>
    <property type="match status" value="1"/>
</dbReference>
<evidence type="ECO:0000259" key="15">
    <source>
        <dbReference type="Pfam" id="PF00593"/>
    </source>
</evidence>
<evidence type="ECO:0000256" key="10">
    <source>
        <dbReference type="ARBA" id="ARBA00023136"/>
    </source>
</evidence>
<dbReference type="InterPro" id="IPR037066">
    <property type="entry name" value="Plug_dom_sf"/>
</dbReference>
<evidence type="ECO:0000256" key="12">
    <source>
        <dbReference type="PROSITE-ProRule" id="PRU01360"/>
    </source>
</evidence>
<evidence type="ECO:0000256" key="9">
    <source>
        <dbReference type="ARBA" id="ARBA00023077"/>
    </source>
</evidence>
<dbReference type="KEGG" id="ole:K0B96_12785"/>
<keyword evidence="8" id="KW-0406">Ion transport</keyword>
<reference evidence="17" key="1">
    <citation type="submission" date="2021-08" db="EMBL/GenBank/DDBJ databases">
        <title>Genome of a novel bacterium of the phylum Verrucomicrobia, Oleiharenicola sp. KSB-15.</title>
        <authorList>
            <person name="Chung J.-H."/>
            <person name="Ahn J.-H."/>
            <person name="Yoon Y."/>
            <person name="Kim D.-Y."/>
            <person name="An S.-H."/>
            <person name="Park I."/>
            <person name="Yeon J."/>
        </authorList>
    </citation>
    <scope>NUCLEOTIDE SEQUENCE</scope>
    <source>
        <strain evidence="17">KSB-15</strain>
    </source>
</reference>
<dbReference type="Gene3D" id="2.170.130.10">
    <property type="entry name" value="TonB-dependent receptor, plug domain"/>
    <property type="match status" value="1"/>
</dbReference>
<name>A0A8F9XGF7_9BACT</name>
<organism evidence="17 18">
    <name type="scientific">Horticoccus luteus</name>
    <dbReference type="NCBI Taxonomy" id="2862869"/>
    <lineage>
        <taxon>Bacteria</taxon>
        <taxon>Pseudomonadati</taxon>
        <taxon>Verrucomicrobiota</taxon>
        <taxon>Opitutia</taxon>
        <taxon>Opitutales</taxon>
        <taxon>Opitutaceae</taxon>
        <taxon>Horticoccus</taxon>
    </lineage>
</organism>
<evidence type="ECO:0000313" key="18">
    <source>
        <dbReference type="Proteomes" id="UP000825051"/>
    </source>
</evidence>
<evidence type="ECO:0000256" key="1">
    <source>
        <dbReference type="ARBA" id="ARBA00004571"/>
    </source>
</evidence>
<evidence type="ECO:0000256" key="4">
    <source>
        <dbReference type="ARBA" id="ARBA00022496"/>
    </source>
</evidence>
<dbReference type="PANTHER" id="PTHR32552:SF68">
    <property type="entry name" value="FERRICHROME OUTER MEMBRANE TRANSPORTER_PHAGE RECEPTOR"/>
    <property type="match status" value="1"/>
</dbReference>
<comment type="subcellular location">
    <subcellularLocation>
        <location evidence="1 12">Cell outer membrane</location>
        <topology evidence="1 12">Multi-pass membrane protein</topology>
    </subcellularLocation>
</comment>
<evidence type="ECO:0000259" key="16">
    <source>
        <dbReference type="Pfam" id="PF07715"/>
    </source>
</evidence>
<evidence type="ECO:0000256" key="13">
    <source>
        <dbReference type="RuleBase" id="RU003357"/>
    </source>
</evidence>
<evidence type="ECO:0000256" key="5">
    <source>
        <dbReference type="ARBA" id="ARBA00022692"/>
    </source>
</evidence>